<evidence type="ECO:0000256" key="2">
    <source>
        <dbReference type="ARBA" id="ARBA00023315"/>
    </source>
</evidence>
<evidence type="ECO:0000256" key="1">
    <source>
        <dbReference type="ARBA" id="ARBA00022679"/>
    </source>
</evidence>
<gene>
    <name evidence="3" type="ORF">BOLC3T20014H</name>
</gene>
<dbReference type="AlphaFoldDB" id="A0A3P6BLK7"/>
<protein>
    <recommendedName>
        <fullName evidence="4">BAHD acyltransferase</fullName>
    </recommendedName>
</protein>
<proteinExistence type="predicted"/>
<dbReference type="Gene3D" id="3.30.559.10">
    <property type="entry name" value="Chloramphenicol acetyltransferase-like domain"/>
    <property type="match status" value="2"/>
</dbReference>
<keyword evidence="2" id="KW-0012">Acyltransferase</keyword>
<reference evidence="3" key="1">
    <citation type="submission" date="2018-11" db="EMBL/GenBank/DDBJ databases">
        <authorList>
            <consortium name="Genoscope - CEA"/>
            <person name="William W."/>
        </authorList>
    </citation>
    <scope>NUCLEOTIDE SEQUENCE</scope>
</reference>
<evidence type="ECO:0000313" key="3">
    <source>
        <dbReference type="EMBL" id="VDC98390.1"/>
    </source>
</evidence>
<dbReference type="PANTHER" id="PTHR31625">
    <property type="match status" value="1"/>
</dbReference>
<evidence type="ECO:0008006" key="4">
    <source>
        <dbReference type="Google" id="ProtNLM"/>
    </source>
</evidence>
<dbReference type="Pfam" id="PF02458">
    <property type="entry name" value="Transferase"/>
    <property type="match status" value="1"/>
</dbReference>
<name>A0A3P6BLK7_BRAOL</name>
<dbReference type="EMBL" id="LR031872">
    <property type="protein sequence ID" value="VDC98390.1"/>
    <property type="molecule type" value="Genomic_DNA"/>
</dbReference>
<sequence>MMALNVIKISPVRPATPSLSPVILPLTFFDLLWLHLVPTNRVIFYKLTESSSSCDSFHSAILPKLERSLSLVLAHFLPLSGHLNWDPQAPKPHILISPHDAVSLTVAETDADFSQNSTKGIRPRKELRALVPELPVSSYSSPVMTLQITLFPSQGFCMGLSLHHAVADGKTVVKFLKSWAHICKHGAAPRDFDLPMVLDRTVVNVPAELEAKILQDKANVARSVSLHPAAEETDDLVKLTLELSHEDVEKLRERARRESTRSDLPHLSTFVVTYAYVLACVVKARGGEEEEDRLVPFMYVADFRQRLHPPVPVNYFGNCVLPINFYRYKATTFSGKDGFVNGVEILGDSIRGWSSRGAEESLWEMYEEGLKWAEPGTPKVIVAGSNRFGIYGSDFGWGRPVNTENISLTRNILFTMSERRDEIGGVEIGMCLKRCETDVFVSLFRNGL</sequence>
<accession>A0A3P6BLK7</accession>
<dbReference type="InterPro" id="IPR023213">
    <property type="entry name" value="CAT-like_dom_sf"/>
</dbReference>
<organism evidence="3">
    <name type="scientific">Brassica oleracea</name>
    <name type="common">Wild cabbage</name>
    <dbReference type="NCBI Taxonomy" id="3712"/>
    <lineage>
        <taxon>Eukaryota</taxon>
        <taxon>Viridiplantae</taxon>
        <taxon>Streptophyta</taxon>
        <taxon>Embryophyta</taxon>
        <taxon>Tracheophyta</taxon>
        <taxon>Spermatophyta</taxon>
        <taxon>Magnoliopsida</taxon>
        <taxon>eudicotyledons</taxon>
        <taxon>Gunneridae</taxon>
        <taxon>Pentapetalae</taxon>
        <taxon>rosids</taxon>
        <taxon>malvids</taxon>
        <taxon>Brassicales</taxon>
        <taxon>Brassicaceae</taxon>
        <taxon>Brassiceae</taxon>
        <taxon>Brassica</taxon>
    </lineage>
</organism>
<dbReference type="GO" id="GO:0016747">
    <property type="term" value="F:acyltransferase activity, transferring groups other than amino-acyl groups"/>
    <property type="evidence" value="ECO:0007669"/>
    <property type="project" value="UniProtKB-ARBA"/>
</dbReference>
<dbReference type="InterPro" id="IPR051504">
    <property type="entry name" value="Plant_metabolite_acyltrans"/>
</dbReference>
<dbReference type="SUPFAM" id="SSF52777">
    <property type="entry name" value="CoA-dependent acyltransferases"/>
    <property type="match status" value="2"/>
</dbReference>
<keyword evidence="1" id="KW-0808">Transferase</keyword>